<dbReference type="AlphaFoldDB" id="A0A5C8ZP81"/>
<dbReference type="RefSeq" id="WP_148070234.1">
    <property type="nucleotide sequence ID" value="NZ_VRZA01000010.1"/>
</dbReference>
<reference evidence="1 2" key="1">
    <citation type="submission" date="2019-08" db="EMBL/GenBank/DDBJ databases">
        <title>Parahaliea maris sp. nov., isolated from the surface seawater.</title>
        <authorList>
            <person name="Liu Y."/>
        </authorList>
    </citation>
    <scope>NUCLEOTIDE SEQUENCE [LARGE SCALE GENOMIC DNA]</scope>
    <source>
        <strain evidence="1 2">HSLHS9</strain>
    </source>
</reference>
<accession>A0A5C8ZP81</accession>
<comment type="caution">
    <text evidence="1">The sequence shown here is derived from an EMBL/GenBank/DDBJ whole genome shotgun (WGS) entry which is preliminary data.</text>
</comment>
<sequence length="61" mass="7109">MKRRDEGKASLVDFLRSIKFAHEGGARNAHDCSTHFADFEQRARTRRQYNQEDAELIRSAN</sequence>
<gene>
    <name evidence="1" type="ORF">FV139_19840</name>
</gene>
<evidence type="ECO:0000313" key="2">
    <source>
        <dbReference type="Proteomes" id="UP000321039"/>
    </source>
</evidence>
<name>A0A5C8ZP81_9GAMM</name>
<dbReference type="EMBL" id="VRZA01000010">
    <property type="protein sequence ID" value="TXS89542.1"/>
    <property type="molecule type" value="Genomic_DNA"/>
</dbReference>
<organism evidence="1 2">
    <name type="scientific">Parahaliea maris</name>
    <dbReference type="NCBI Taxonomy" id="2716870"/>
    <lineage>
        <taxon>Bacteria</taxon>
        <taxon>Pseudomonadati</taxon>
        <taxon>Pseudomonadota</taxon>
        <taxon>Gammaproteobacteria</taxon>
        <taxon>Cellvibrionales</taxon>
        <taxon>Halieaceae</taxon>
        <taxon>Parahaliea</taxon>
    </lineage>
</organism>
<proteinExistence type="predicted"/>
<keyword evidence="2" id="KW-1185">Reference proteome</keyword>
<dbReference type="Proteomes" id="UP000321039">
    <property type="component" value="Unassembled WGS sequence"/>
</dbReference>
<protein>
    <submittedName>
        <fullName evidence="1">Uncharacterized protein</fullName>
    </submittedName>
</protein>
<evidence type="ECO:0000313" key="1">
    <source>
        <dbReference type="EMBL" id="TXS89542.1"/>
    </source>
</evidence>